<dbReference type="InterPro" id="IPR018368">
    <property type="entry name" value="ClpA/B_CS1"/>
</dbReference>
<evidence type="ECO:0000256" key="3">
    <source>
        <dbReference type="ARBA" id="ARBA00022741"/>
    </source>
</evidence>
<dbReference type="GO" id="GO:0008233">
    <property type="term" value="F:peptidase activity"/>
    <property type="evidence" value="ECO:0007669"/>
    <property type="project" value="UniProtKB-KW"/>
</dbReference>
<dbReference type="CDD" id="cd00009">
    <property type="entry name" value="AAA"/>
    <property type="match status" value="1"/>
</dbReference>
<dbReference type="PRINTS" id="PR00300">
    <property type="entry name" value="CLPPROTEASEA"/>
</dbReference>
<dbReference type="Gene3D" id="1.10.8.60">
    <property type="match status" value="2"/>
</dbReference>
<dbReference type="InterPro" id="IPR003593">
    <property type="entry name" value="AAA+_ATPase"/>
</dbReference>
<dbReference type="SMART" id="SM01086">
    <property type="entry name" value="ClpB_D2-small"/>
    <property type="match status" value="1"/>
</dbReference>
<dbReference type="GO" id="GO:0043335">
    <property type="term" value="P:protein unfolding"/>
    <property type="evidence" value="ECO:0007669"/>
    <property type="project" value="InterPro"/>
</dbReference>
<dbReference type="CDD" id="cd19499">
    <property type="entry name" value="RecA-like_ClpB_Hsp104-like"/>
    <property type="match status" value="1"/>
</dbReference>
<dbReference type="GO" id="GO:0034605">
    <property type="term" value="P:cellular response to heat"/>
    <property type="evidence" value="ECO:0007669"/>
    <property type="project" value="TreeGrafter"/>
</dbReference>
<proteinExistence type="inferred from homology"/>
<evidence type="ECO:0000313" key="11">
    <source>
        <dbReference type="Proteomes" id="UP000484076"/>
    </source>
</evidence>
<dbReference type="Proteomes" id="UP000484076">
    <property type="component" value="Unassembled WGS sequence"/>
</dbReference>
<dbReference type="Pfam" id="PF10431">
    <property type="entry name" value="ClpB_D2-small"/>
    <property type="match status" value="1"/>
</dbReference>
<dbReference type="SUPFAM" id="SSF81923">
    <property type="entry name" value="Double Clp-N motif"/>
    <property type="match status" value="1"/>
</dbReference>
<dbReference type="Pfam" id="PF07724">
    <property type="entry name" value="AAA_2"/>
    <property type="match status" value="1"/>
</dbReference>
<comment type="caution">
    <text evidence="10">The sequence shown here is derived from an EMBL/GenBank/DDBJ whole genome shotgun (WGS) entry which is preliminary data.</text>
</comment>
<dbReference type="PROSITE" id="PS00870">
    <property type="entry name" value="CLPAB_1"/>
    <property type="match status" value="1"/>
</dbReference>
<dbReference type="Gene3D" id="1.10.1780.10">
    <property type="entry name" value="Clp, N-terminal domain"/>
    <property type="match status" value="1"/>
</dbReference>
<evidence type="ECO:0000256" key="1">
    <source>
        <dbReference type="ARBA" id="ARBA00008675"/>
    </source>
</evidence>
<accession>A0A8X8H1C2</accession>
<dbReference type="InterPro" id="IPR028299">
    <property type="entry name" value="ClpA/B_CS2"/>
</dbReference>
<keyword evidence="4 7" id="KW-0067">ATP-binding</keyword>
<dbReference type="InterPro" id="IPR019489">
    <property type="entry name" value="Clp_ATPase_C"/>
</dbReference>
<keyword evidence="10" id="KW-0645">Protease</keyword>
<keyword evidence="5 7" id="KW-0143">Chaperone</keyword>
<comment type="similarity">
    <text evidence="1 7">Belongs to the ClpA/ClpB family.</text>
</comment>
<dbReference type="GO" id="GO:0005737">
    <property type="term" value="C:cytoplasm"/>
    <property type="evidence" value="ECO:0007669"/>
    <property type="project" value="TreeGrafter"/>
</dbReference>
<dbReference type="PROSITE" id="PS51903">
    <property type="entry name" value="CLP_R"/>
    <property type="match status" value="1"/>
</dbReference>
<dbReference type="RefSeq" id="WP_174539547.1">
    <property type="nucleotide sequence ID" value="NZ_WHUT02000004.1"/>
</dbReference>
<gene>
    <name evidence="10" type="primary">clpA</name>
    <name evidence="10" type="ORF">GEU84_008550</name>
</gene>
<keyword evidence="10" id="KW-0378">Hydrolase</keyword>
<dbReference type="InterPro" id="IPR013461">
    <property type="entry name" value="ClpA"/>
</dbReference>
<dbReference type="NCBIfam" id="TIGR02639">
    <property type="entry name" value="ClpA"/>
    <property type="match status" value="1"/>
</dbReference>
<feature type="region of interest" description="Disordered" evidence="8">
    <location>
        <begin position="148"/>
        <end position="173"/>
    </location>
</feature>
<dbReference type="FunFam" id="3.40.50.300:FF:000025">
    <property type="entry name" value="ATP-dependent Clp protease subunit"/>
    <property type="match status" value="1"/>
</dbReference>
<evidence type="ECO:0000313" key="10">
    <source>
        <dbReference type="EMBL" id="NUB44429.1"/>
    </source>
</evidence>
<dbReference type="InterPro" id="IPR050130">
    <property type="entry name" value="ClpA_ClpB"/>
</dbReference>
<dbReference type="SUPFAM" id="SSF52540">
    <property type="entry name" value="P-loop containing nucleoside triphosphate hydrolases"/>
    <property type="match status" value="2"/>
</dbReference>
<dbReference type="AlphaFoldDB" id="A0A8X8H1C2"/>
<dbReference type="Pfam" id="PF02861">
    <property type="entry name" value="Clp_N"/>
    <property type="match status" value="1"/>
</dbReference>
<protein>
    <submittedName>
        <fullName evidence="10">ATP-dependent Clp protease ATP-binding subunit ClpA</fullName>
    </submittedName>
</protein>
<evidence type="ECO:0000256" key="7">
    <source>
        <dbReference type="RuleBase" id="RU004432"/>
    </source>
</evidence>
<dbReference type="Pfam" id="PF00004">
    <property type="entry name" value="AAA"/>
    <property type="match status" value="1"/>
</dbReference>
<evidence type="ECO:0000256" key="2">
    <source>
        <dbReference type="ARBA" id="ARBA00022737"/>
    </source>
</evidence>
<dbReference type="InterPro" id="IPR027417">
    <property type="entry name" value="P-loop_NTPase"/>
</dbReference>
<dbReference type="GO" id="GO:0005524">
    <property type="term" value="F:ATP binding"/>
    <property type="evidence" value="ECO:0007669"/>
    <property type="project" value="UniProtKB-KW"/>
</dbReference>
<name>A0A8X8H1C2_9RHOB</name>
<sequence length="772" mass="84724">MPSFSTTLEQAIHGALALANARRHELATLEHLLLALLDEPDAARVMKACSVDLDELRKTLVDFIDDDLSTLVTTVEGSEAVPTAAFQRVIQRAAIHVQSSGRTEVTGANVLVAIFAERESNAAYFLQEQDMTRYDAVNFIAHGVAKDPSYGEPRPVTGAEEPHETPKAEAGDQKESALSKYCVDLNVKARKGDVDPLIGREAEVERCIQVLCRRRKNNPLLVGDPGVGKTAIAEGLAWKIINSETPEILAHATIFSLDMGALLAGTRYRGDFEERLKAVVKEMEDHPDAILFIDEIHTVIGAGATSGGAMDASNLLKPALQGGKLRCMGSTTYKEFRQHFEKDRALSRRFQKIDVNEPSVPDAIKILMGLKPHFEEHHDLRYTADAIKSAVELAARYINDRKLPDSAIDVIDEAGAAQHLVTESKRRKTIGIKEIEAVVAKIARIPPKSVSKDDAEVLRDLEKTLKRVVFGQDNAIVALSSAIKLARAGLREPEKPIGNYLFAGPTGVGKTEVAKQLASILGVELLRFDMSEYMEKHAVSRLIGAPPGYVGFDQGGMLTDGVDQHPHCVLLLDEMEKAHPDVYNILLQVMDHGKLTDHNGRSVDFRNVILIMTSNAGASEMSKSAIGFGRDRRTGEDTAAIERTFTPEFRNRLDAVISFAPLGKEIILQVVEKFVLQLEAQLMDRNVHIELSDEAAIWLGDKGYDDKMGARPLGRVIQEHIKKPLAEELLFGKLVKGGVVRVAVKDDAIVLNIEEPQKPRLTGQKPPLLTAE</sequence>
<keyword evidence="11" id="KW-1185">Reference proteome</keyword>
<evidence type="ECO:0000256" key="8">
    <source>
        <dbReference type="SAM" id="MobiDB-lite"/>
    </source>
</evidence>
<evidence type="ECO:0000256" key="6">
    <source>
        <dbReference type="PROSITE-ProRule" id="PRU01251"/>
    </source>
</evidence>
<dbReference type="GO" id="GO:0016887">
    <property type="term" value="F:ATP hydrolysis activity"/>
    <property type="evidence" value="ECO:0007669"/>
    <property type="project" value="InterPro"/>
</dbReference>
<dbReference type="InterPro" id="IPR041546">
    <property type="entry name" value="ClpA/ClpB_AAA_lid"/>
</dbReference>
<dbReference type="InterPro" id="IPR001270">
    <property type="entry name" value="ClpA/B"/>
</dbReference>
<dbReference type="PANTHER" id="PTHR11638:SF111">
    <property type="entry name" value="ATP-DEPENDENT CLP PROTEASE ATP-BINDING SUBUNIT CLPA"/>
    <property type="match status" value="1"/>
</dbReference>
<keyword evidence="2 6" id="KW-0677">Repeat</keyword>
<dbReference type="InterPro" id="IPR003959">
    <property type="entry name" value="ATPase_AAA_core"/>
</dbReference>
<dbReference type="Gene3D" id="3.40.50.300">
    <property type="entry name" value="P-loop containing nucleotide triphosphate hydrolases"/>
    <property type="match status" value="2"/>
</dbReference>
<reference evidence="10" key="1">
    <citation type="submission" date="2020-05" db="EMBL/GenBank/DDBJ databases">
        <title>Fertoebacter nigrum gen. nov., sp. nov., a new member of the family Rhodobacteraceae.</title>
        <authorList>
            <person name="Szuroczki S."/>
            <person name="Abbaszade G."/>
            <person name="Buni D."/>
            <person name="Schumann P."/>
            <person name="Toth E."/>
        </authorList>
    </citation>
    <scope>NUCLEOTIDE SEQUENCE</scope>
    <source>
        <strain evidence="10">RG-N-1a</strain>
    </source>
</reference>
<dbReference type="GO" id="GO:0006508">
    <property type="term" value="P:proteolysis"/>
    <property type="evidence" value="ECO:0007669"/>
    <property type="project" value="UniProtKB-KW"/>
</dbReference>
<dbReference type="Pfam" id="PF17871">
    <property type="entry name" value="AAA_lid_9"/>
    <property type="match status" value="1"/>
</dbReference>
<dbReference type="PROSITE" id="PS00871">
    <property type="entry name" value="CLPAB_2"/>
    <property type="match status" value="1"/>
</dbReference>
<dbReference type="SMART" id="SM00382">
    <property type="entry name" value="AAA"/>
    <property type="match status" value="2"/>
</dbReference>
<feature type="compositionally biased region" description="Basic and acidic residues" evidence="8">
    <location>
        <begin position="160"/>
        <end position="173"/>
    </location>
</feature>
<evidence type="ECO:0000256" key="5">
    <source>
        <dbReference type="ARBA" id="ARBA00023186"/>
    </source>
</evidence>
<dbReference type="PANTHER" id="PTHR11638">
    <property type="entry name" value="ATP-DEPENDENT CLP PROTEASE"/>
    <property type="match status" value="1"/>
</dbReference>
<dbReference type="InterPro" id="IPR036628">
    <property type="entry name" value="Clp_N_dom_sf"/>
</dbReference>
<feature type="domain" description="Clp R" evidence="9">
    <location>
        <begin position="1"/>
        <end position="147"/>
    </location>
</feature>
<evidence type="ECO:0000256" key="4">
    <source>
        <dbReference type="ARBA" id="ARBA00022840"/>
    </source>
</evidence>
<dbReference type="EMBL" id="WHUT02000004">
    <property type="protein sequence ID" value="NUB44429.1"/>
    <property type="molecule type" value="Genomic_DNA"/>
</dbReference>
<organism evidence="10 11">
    <name type="scientific">Fertoeibacter niger</name>
    <dbReference type="NCBI Taxonomy" id="2656921"/>
    <lineage>
        <taxon>Bacteria</taxon>
        <taxon>Pseudomonadati</taxon>
        <taxon>Pseudomonadota</taxon>
        <taxon>Alphaproteobacteria</taxon>
        <taxon>Rhodobacterales</taxon>
        <taxon>Paracoccaceae</taxon>
        <taxon>Fertoeibacter</taxon>
    </lineage>
</organism>
<keyword evidence="3 7" id="KW-0547">Nucleotide-binding</keyword>
<dbReference type="InterPro" id="IPR004176">
    <property type="entry name" value="Clp_R_N"/>
</dbReference>
<evidence type="ECO:0000259" key="9">
    <source>
        <dbReference type="PROSITE" id="PS51903"/>
    </source>
</evidence>